<dbReference type="OrthoDB" id="9796186at2"/>
<organism evidence="5 6">
    <name type="scientific">Paenibacillus pinisoli</name>
    <dbReference type="NCBI Taxonomy" id="1276110"/>
    <lineage>
        <taxon>Bacteria</taxon>
        <taxon>Bacillati</taxon>
        <taxon>Bacillota</taxon>
        <taxon>Bacilli</taxon>
        <taxon>Bacillales</taxon>
        <taxon>Paenibacillaceae</taxon>
        <taxon>Paenibacillus</taxon>
    </lineage>
</organism>
<evidence type="ECO:0000259" key="4">
    <source>
        <dbReference type="PROSITE" id="PS50932"/>
    </source>
</evidence>
<dbReference type="InterPro" id="IPR028082">
    <property type="entry name" value="Peripla_BP_I"/>
</dbReference>
<dbReference type="Gene3D" id="1.10.260.40">
    <property type="entry name" value="lambda repressor-like DNA-binding domains"/>
    <property type="match status" value="1"/>
</dbReference>
<dbReference type="GO" id="GO:0003700">
    <property type="term" value="F:DNA-binding transcription factor activity"/>
    <property type="evidence" value="ECO:0007669"/>
    <property type="project" value="TreeGrafter"/>
</dbReference>
<accession>A0A3A6PKH3</accession>
<dbReference type="AlphaFoldDB" id="A0A3A6PKH3"/>
<dbReference type="GO" id="GO:0000976">
    <property type="term" value="F:transcription cis-regulatory region binding"/>
    <property type="evidence" value="ECO:0007669"/>
    <property type="project" value="TreeGrafter"/>
</dbReference>
<dbReference type="SMART" id="SM00354">
    <property type="entry name" value="HTH_LACI"/>
    <property type="match status" value="1"/>
</dbReference>
<reference evidence="5 6" key="1">
    <citation type="submission" date="2018-09" db="EMBL/GenBank/DDBJ databases">
        <title>Paenibacillus aracenensis nov. sp. isolated from a cave in southern Spain.</title>
        <authorList>
            <person name="Jurado V."/>
            <person name="Gutierrez-Patricio S."/>
            <person name="Gonzalez-Pimentel J.L."/>
            <person name="Miller A.Z."/>
            <person name="Laiz L."/>
            <person name="Saiz-Jimenez C."/>
        </authorList>
    </citation>
    <scope>NUCLEOTIDE SEQUENCE [LARGE SCALE GENOMIC DNA]</scope>
    <source>
        <strain evidence="5 6">JCM 19203</strain>
    </source>
</reference>
<dbReference type="InterPro" id="IPR010982">
    <property type="entry name" value="Lambda_DNA-bd_dom_sf"/>
</dbReference>
<evidence type="ECO:0000256" key="2">
    <source>
        <dbReference type="ARBA" id="ARBA00023125"/>
    </source>
</evidence>
<evidence type="ECO:0000256" key="1">
    <source>
        <dbReference type="ARBA" id="ARBA00023015"/>
    </source>
</evidence>
<dbReference type="PANTHER" id="PTHR30146:SF154">
    <property type="entry name" value="TRANSCRIPTION REGULATOR, MEMBER OF GALR FAMILY"/>
    <property type="match status" value="1"/>
</dbReference>
<evidence type="ECO:0000256" key="3">
    <source>
        <dbReference type="ARBA" id="ARBA00023163"/>
    </source>
</evidence>
<keyword evidence="1" id="KW-0805">Transcription regulation</keyword>
<dbReference type="Proteomes" id="UP000267798">
    <property type="component" value="Unassembled WGS sequence"/>
</dbReference>
<dbReference type="PANTHER" id="PTHR30146">
    <property type="entry name" value="LACI-RELATED TRANSCRIPTIONAL REPRESSOR"/>
    <property type="match status" value="1"/>
</dbReference>
<dbReference type="Pfam" id="PF00356">
    <property type="entry name" value="LacI"/>
    <property type="match status" value="1"/>
</dbReference>
<dbReference type="CDD" id="cd01392">
    <property type="entry name" value="HTH_LacI"/>
    <property type="match status" value="1"/>
</dbReference>
<evidence type="ECO:0000313" key="6">
    <source>
        <dbReference type="Proteomes" id="UP000267798"/>
    </source>
</evidence>
<comment type="caution">
    <text evidence="5">The sequence shown here is derived from an EMBL/GenBank/DDBJ whole genome shotgun (WGS) entry which is preliminary data.</text>
</comment>
<keyword evidence="6" id="KW-1185">Reference proteome</keyword>
<keyword evidence="3" id="KW-0804">Transcription</keyword>
<dbReference type="PROSITE" id="PS50932">
    <property type="entry name" value="HTH_LACI_2"/>
    <property type="match status" value="1"/>
</dbReference>
<dbReference type="EMBL" id="QXQB01000001">
    <property type="protein sequence ID" value="RJX41835.1"/>
    <property type="molecule type" value="Genomic_DNA"/>
</dbReference>
<protein>
    <submittedName>
        <fullName evidence="5">LacI family transcriptional regulator</fullName>
    </submittedName>
</protein>
<dbReference type="Gene3D" id="3.40.50.2300">
    <property type="match status" value="2"/>
</dbReference>
<proteinExistence type="predicted"/>
<evidence type="ECO:0000313" key="5">
    <source>
        <dbReference type="EMBL" id="RJX41835.1"/>
    </source>
</evidence>
<sequence>MMNITIADLARITGLAKSTVSGVLNNKSGFSEKTRAKVLEAAEKHGYVPNEIARGLTSKFTKTIGLVIKDITNPFYNRITKGVQEVANEHGYTVFLCSSGENHMVEVTQVTAMVGKRVDGLIIAPLLEGVDFDHIYELKRKKIPFTLLGSIPGLTCDYVQFDDYNGSIQVTNHLIANGHKKIGFVTGQRTSRASKLRFQGFKDAMMASGLSLSEEHVFHEAKHLEDGVDVGNQLIAMKDRPTALICFDDVIAMGVIKACESAGLKIPEDLSLVGFDDIELMIFPLTSVSIPTYDAGKLLAKILFERIFEEEVAEYRQVTLDEKLVVRSSVKSLH</sequence>
<gene>
    <name evidence="5" type="ORF">D3P09_04625</name>
</gene>
<dbReference type="InterPro" id="IPR001761">
    <property type="entry name" value="Peripla_BP/Lac1_sug-bd_dom"/>
</dbReference>
<keyword evidence="2" id="KW-0238">DNA-binding</keyword>
<name>A0A3A6PKH3_9BACL</name>
<dbReference type="InterPro" id="IPR000843">
    <property type="entry name" value="HTH_LacI"/>
</dbReference>
<dbReference type="SUPFAM" id="SSF53822">
    <property type="entry name" value="Periplasmic binding protein-like I"/>
    <property type="match status" value="1"/>
</dbReference>
<dbReference type="SUPFAM" id="SSF47413">
    <property type="entry name" value="lambda repressor-like DNA-binding domains"/>
    <property type="match status" value="1"/>
</dbReference>
<dbReference type="Pfam" id="PF00532">
    <property type="entry name" value="Peripla_BP_1"/>
    <property type="match status" value="1"/>
</dbReference>
<feature type="domain" description="HTH lacI-type" evidence="4">
    <location>
        <begin position="4"/>
        <end position="58"/>
    </location>
</feature>
<dbReference type="CDD" id="cd06267">
    <property type="entry name" value="PBP1_LacI_sugar_binding-like"/>
    <property type="match status" value="1"/>
</dbReference>